<name>A0ABS9VA14_9BACT</name>
<dbReference type="Proteomes" id="UP001165430">
    <property type="component" value="Unassembled WGS sequence"/>
</dbReference>
<dbReference type="EMBL" id="JAKZGO010000004">
    <property type="protein sequence ID" value="MCH7413266.1"/>
    <property type="molecule type" value="Genomic_DNA"/>
</dbReference>
<keyword evidence="2" id="KW-1185">Reference proteome</keyword>
<reference evidence="1" key="1">
    <citation type="submission" date="2022-03" db="EMBL/GenBank/DDBJ databases">
        <title>De novo assembled genomes of Belliella spp. (Cyclobacteriaceae) strains.</title>
        <authorList>
            <person name="Szabo A."/>
            <person name="Korponai K."/>
            <person name="Felfoldi T."/>
        </authorList>
    </citation>
    <scope>NUCLEOTIDE SEQUENCE</scope>
    <source>
        <strain evidence="1">DSM 111903</strain>
    </source>
</reference>
<protein>
    <submittedName>
        <fullName evidence="1">Uncharacterized protein</fullName>
    </submittedName>
</protein>
<evidence type="ECO:0000313" key="2">
    <source>
        <dbReference type="Proteomes" id="UP001165430"/>
    </source>
</evidence>
<organism evidence="1 2">
    <name type="scientific">Belliella alkalica</name>
    <dbReference type="NCBI Taxonomy" id="1730871"/>
    <lineage>
        <taxon>Bacteria</taxon>
        <taxon>Pseudomonadati</taxon>
        <taxon>Bacteroidota</taxon>
        <taxon>Cytophagia</taxon>
        <taxon>Cytophagales</taxon>
        <taxon>Cyclobacteriaceae</taxon>
        <taxon>Belliella</taxon>
    </lineage>
</organism>
<evidence type="ECO:0000313" key="1">
    <source>
        <dbReference type="EMBL" id="MCH7413266.1"/>
    </source>
</evidence>
<accession>A0ABS9VA14</accession>
<proteinExistence type="predicted"/>
<dbReference type="RefSeq" id="WP_241410867.1">
    <property type="nucleotide sequence ID" value="NZ_JAKZGO010000004.1"/>
</dbReference>
<comment type="caution">
    <text evidence="1">The sequence shown here is derived from an EMBL/GenBank/DDBJ whole genome shotgun (WGS) entry which is preliminary data.</text>
</comment>
<sequence length="153" mass="17649">MTNISNILLSLLVSLISLGSFISEDCSGNNEKIILIVNKDSKRIDVYDRNGSTSVWVSFGSPNLRANLFHIPPEVNHWEYSHEKVEVGHLDLAKSQVLFAENLDFMDWGDLEQLGKKQKIYMILYEDYMSKERFVWNKKFTAYEVWVTADGPI</sequence>
<gene>
    <name evidence="1" type="ORF">MM213_07215</name>
</gene>